<evidence type="ECO:0000313" key="1">
    <source>
        <dbReference type="EMBL" id="NEW59636.1"/>
    </source>
</evidence>
<sequence>VLTGPARRIRSIVNAAAALASGDLALHQGRTSAELRRDLLTDHGAQQ</sequence>
<protein>
    <submittedName>
        <fullName evidence="1">Uncharacterized protein</fullName>
    </submittedName>
</protein>
<reference evidence="1 2" key="1">
    <citation type="submission" date="2020-01" db="EMBL/GenBank/DDBJ databases">
        <title>Genetics and antimicrobial susceptibilities of Nocardia species isolated from the soil; a comparison with species isolated from humans.</title>
        <authorList>
            <person name="Carrasco G."/>
            <person name="Monzon S."/>
            <person name="Sansegundo M."/>
            <person name="Garcia E."/>
            <person name="Garrido N."/>
            <person name="Medina M.J."/>
            <person name="Villalon P."/>
            <person name="Ramirez-Arocha A.C."/>
            <person name="Jimenez P."/>
            <person name="Cuesta I."/>
            <person name="Valdezate S."/>
        </authorList>
    </citation>
    <scope>NUCLEOTIDE SEQUENCE [LARGE SCALE GENOMIC DNA]</scope>
    <source>
        <strain evidence="1 2">CNM20110649</strain>
    </source>
</reference>
<feature type="non-terminal residue" evidence="1">
    <location>
        <position position="1"/>
    </location>
</feature>
<organism evidence="1 2">
    <name type="scientific">Nocardia cyriacigeorgica</name>
    <dbReference type="NCBI Taxonomy" id="135487"/>
    <lineage>
        <taxon>Bacteria</taxon>
        <taxon>Bacillati</taxon>
        <taxon>Actinomycetota</taxon>
        <taxon>Actinomycetes</taxon>
        <taxon>Mycobacteriales</taxon>
        <taxon>Nocardiaceae</taxon>
        <taxon>Nocardia</taxon>
    </lineage>
</organism>
<evidence type="ECO:0000313" key="2">
    <source>
        <dbReference type="Proteomes" id="UP000470876"/>
    </source>
</evidence>
<gene>
    <name evidence="1" type="ORF">GV794_29030</name>
</gene>
<name>A0ABX0CT32_9NOCA</name>
<accession>A0ABX0CT32</accession>
<proteinExistence type="predicted"/>
<dbReference type="EMBL" id="JAAGUX010000200">
    <property type="protein sequence ID" value="NEW59636.1"/>
    <property type="molecule type" value="Genomic_DNA"/>
</dbReference>
<keyword evidence="2" id="KW-1185">Reference proteome</keyword>
<dbReference type="Proteomes" id="UP000470876">
    <property type="component" value="Unassembled WGS sequence"/>
</dbReference>
<comment type="caution">
    <text evidence="1">The sequence shown here is derived from an EMBL/GenBank/DDBJ whole genome shotgun (WGS) entry which is preliminary data.</text>
</comment>